<keyword evidence="2" id="KW-1133">Transmembrane helix</keyword>
<dbReference type="EMBL" id="JBHTCH010000021">
    <property type="protein sequence ID" value="MFC7362160.1"/>
    <property type="molecule type" value="Genomic_DNA"/>
</dbReference>
<proteinExistence type="predicted"/>
<organism evidence="3 4">
    <name type="scientific">Nocardioides astragali</name>
    <dbReference type="NCBI Taxonomy" id="1776736"/>
    <lineage>
        <taxon>Bacteria</taxon>
        <taxon>Bacillati</taxon>
        <taxon>Actinomycetota</taxon>
        <taxon>Actinomycetes</taxon>
        <taxon>Propionibacteriales</taxon>
        <taxon>Nocardioidaceae</taxon>
        <taxon>Nocardioides</taxon>
    </lineage>
</organism>
<sequence length="268" mass="28725">MNSQDSRDGEAPQGRPAPNPALMSALTTEHYTLQSSRSSTIVEANGRSQLFLSAVSGATVALALVAQLDTMGDTFLVFAFTILPALLALGLTSYIRLADLAVHDAYYARAIGRIRSFYLTIEPEARQYWLISAGDDAHAVMRQAGQRHKRWHHLSHAATAVAAVLAILAGVLAGLAVQTLAAPGMAWAVAAGFLAFAGVIAALLIDQKRRWSRSADQEPCRFLPDGTPVGESVPATSTDQVPDWNRSWTAPEQATPQTFHPAADRLLV</sequence>
<protein>
    <submittedName>
        <fullName evidence="3">Uncharacterized protein</fullName>
    </submittedName>
</protein>
<keyword evidence="2" id="KW-0812">Transmembrane</keyword>
<name>A0ABW2N8B2_9ACTN</name>
<feature type="region of interest" description="Disordered" evidence="1">
    <location>
        <begin position="216"/>
        <end position="256"/>
    </location>
</feature>
<feature type="transmembrane region" description="Helical" evidence="2">
    <location>
        <begin position="74"/>
        <end position="95"/>
    </location>
</feature>
<dbReference type="Proteomes" id="UP001596524">
    <property type="component" value="Unassembled WGS sequence"/>
</dbReference>
<reference evidence="4" key="1">
    <citation type="journal article" date="2019" name="Int. J. Syst. Evol. Microbiol.">
        <title>The Global Catalogue of Microorganisms (GCM) 10K type strain sequencing project: providing services to taxonomists for standard genome sequencing and annotation.</title>
        <authorList>
            <consortium name="The Broad Institute Genomics Platform"/>
            <consortium name="The Broad Institute Genome Sequencing Center for Infectious Disease"/>
            <person name="Wu L."/>
            <person name="Ma J."/>
        </authorList>
    </citation>
    <scope>NUCLEOTIDE SEQUENCE [LARGE SCALE GENOMIC DNA]</scope>
    <source>
        <strain evidence="4">FCH27</strain>
    </source>
</reference>
<keyword evidence="4" id="KW-1185">Reference proteome</keyword>
<feature type="transmembrane region" description="Helical" evidence="2">
    <location>
        <begin position="50"/>
        <end position="68"/>
    </location>
</feature>
<evidence type="ECO:0000256" key="2">
    <source>
        <dbReference type="SAM" id="Phobius"/>
    </source>
</evidence>
<evidence type="ECO:0000313" key="3">
    <source>
        <dbReference type="EMBL" id="MFC7362160.1"/>
    </source>
</evidence>
<feature type="transmembrane region" description="Helical" evidence="2">
    <location>
        <begin position="157"/>
        <end position="178"/>
    </location>
</feature>
<evidence type="ECO:0000313" key="4">
    <source>
        <dbReference type="Proteomes" id="UP001596524"/>
    </source>
</evidence>
<feature type="region of interest" description="Disordered" evidence="1">
    <location>
        <begin position="1"/>
        <end position="21"/>
    </location>
</feature>
<evidence type="ECO:0000256" key="1">
    <source>
        <dbReference type="SAM" id="MobiDB-lite"/>
    </source>
</evidence>
<feature type="compositionally biased region" description="Basic and acidic residues" evidence="1">
    <location>
        <begin position="1"/>
        <end position="10"/>
    </location>
</feature>
<keyword evidence="2" id="KW-0472">Membrane</keyword>
<gene>
    <name evidence="3" type="ORF">ACFQO6_17935</name>
</gene>
<accession>A0ABW2N8B2</accession>
<feature type="compositionally biased region" description="Polar residues" evidence="1">
    <location>
        <begin position="234"/>
        <end position="256"/>
    </location>
</feature>
<feature type="transmembrane region" description="Helical" evidence="2">
    <location>
        <begin position="184"/>
        <end position="205"/>
    </location>
</feature>
<dbReference type="RefSeq" id="WP_255892110.1">
    <property type="nucleotide sequence ID" value="NZ_JAFMZM010000005.1"/>
</dbReference>
<comment type="caution">
    <text evidence="3">The sequence shown here is derived from an EMBL/GenBank/DDBJ whole genome shotgun (WGS) entry which is preliminary data.</text>
</comment>